<name>A0A4V2F0A9_9BACT</name>
<evidence type="ECO:0000313" key="5">
    <source>
        <dbReference type="Proteomes" id="UP000293874"/>
    </source>
</evidence>
<dbReference type="PANTHER" id="PTHR45726:SF3">
    <property type="entry name" value="LEUKOTRIENE A-4 HYDROLASE"/>
    <property type="match status" value="1"/>
</dbReference>
<dbReference type="EMBL" id="SGXA01000003">
    <property type="protein sequence ID" value="RZS69350.1"/>
    <property type="molecule type" value="Genomic_DNA"/>
</dbReference>
<keyword evidence="2" id="KW-0479">Metal-binding</keyword>
<evidence type="ECO:0000313" key="4">
    <source>
        <dbReference type="EMBL" id="RZS69350.1"/>
    </source>
</evidence>
<protein>
    <recommendedName>
        <fullName evidence="3">Peptidase M1 membrane alanine aminopeptidase domain-containing protein</fullName>
    </recommendedName>
</protein>
<dbReference type="AlphaFoldDB" id="A0A4V2F0A9"/>
<evidence type="ECO:0000259" key="3">
    <source>
        <dbReference type="Pfam" id="PF01433"/>
    </source>
</evidence>
<dbReference type="InterPro" id="IPR034015">
    <property type="entry name" value="M1_LTA4H"/>
</dbReference>
<evidence type="ECO:0000256" key="2">
    <source>
        <dbReference type="PIRSR" id="PIRSR634015-3"/>
    </source>
</evidence>
<dbReference type="Pfam" id="PF01433">
    <property type="entry name" value="Peptidase_M1"/>
    <property type="match status" value="1"/>
</dbReference>
<dbReference type="CDD" id="cd09604">
    <property type="entry name" value="M1_APN_like"/>
    <property type="match status" value="1"/>
</dbReference>
<feature type="binding site" evidence="2">
    <location>
        <position position="428"/>
    </location>
    <ligand>
        <name>Zn(2+)</name>
        <dbReference type="ChEBI" id="CHEBI:29105"/>
        <note>catalytic</note>
    </ligand>
</feature>
<reference evidence="4 5" key="1">
    <citation type="submission" date="2019-02" db="EMBL/GenBank/DDBJ databases">
        <title>Genomic Encyclopedia of Type Strains, Phase IV (KMG-IV): sequencing the most valuable type-strain genomes for metagenomic binning, comparative biology and taxonomic classification.</title>
        <authorList>
            <person name="Goeker M."/>
        </authorList>
    </citation>
    <scope>NUCLEOTIDE SEQUENCE [LARGE SCALE GENOMIC DNA]</scope>
    <source>
        <strain evidence="4 5">DSM 18116</strain>
    </source>
</reference>
<keyword evidence="2" id="KW-0862">Zinc</keyword>
<gene>
    <name evidence="4" type="ORF">EV199_5187</name>
</gene>
<sequence>MIKGTFVHRLLLLIGWCLLLQSSLYAQSNYWQQEVHYTIDVSLNDKEHTLDGMLKMQYINHSPDTLHFIWFHVWPNAYKNDRTAFSDQLLENGRTDFYFSDMEKRGYINRLDFRVNNARIRTEDHPQFIDVVKVWLPQPLAPGAQTLITTPFHVKLPGVFSRSGWKDHAYQIAQWYPKPAVYDKQGWHPMPYLDQGEFYSEFGSYDVRITVPEYYAVAATGNLVMGSYLPPAGSAPAPKKVEKKKHPFLMEKKPVKKPASSSFNKNKNKKAALTITNDPPPDLPAKANAPVPTRTLQFKQDRIHDFAWFANPDFVLDSDTIQLASGRMVTANVFRLPSKSELWKRGLPMLKEAVRWRSEVIGEYPYDVVSVAETPMGFSGGMEYPTITSISPVSTASDLEKLIGHEVGHNWFYGVIGTNERDNPWMDEGINTYYDIRFGELNNDSGGNWMTRRIPEDDPRLFVSVVTKDKLDQPITTKGADFTPLNYAVVAYMKTGLWMQELQKTLGTRLFDSCMQEYYKQWQFRHPSPEDFRKIMEETSGRNLDNFFNELDRKGDISPYSGRKKFKPTFMFNFKDNDKVNYINFFPALGYNSYDKFMAGLLIHNYNPPFQKFRYVFAPLYAFGSKQVNGVGRIGYTFLPDRKIRKIDIGVGAARFSTMEGVDSNNNKLFGGYYRFTPQLRITFGNKTARNPIEHWIEWKTFIIGERGFNYAMSSKDSLYHPYKAETKTSYINQLTWNVTNYRTLYPYDAQLQIQQGDGFYRASVTGNYFLNYSSGGGLQVRAFAAKFGYIGGHTLEKEFRTIRYQPKLTAVRGYEDYTYSNYFIGRNEQEGIGNQQIMIRDGGLKLRTDLFQDLQGRSDNWIASMNFNTTLPTKMFPIELPVRLFLDVGTYAEAWKKDAYTSRFLYVGGVQLVLYRELINIYIPVVYSKEFRDNLKTVPEENKFLKKISFSIDIHRLNLRRMTKNYYSF</sequence>
<feature type="active site" description="Proton acceptor" evidence="1">
    <location>
        <position position="406"/>
    </location>
</feature>
<feature type="binding site" evidence="2">
    <location>
        <position position="405"/>
    </location>
    <ligand>
        <name>Zn(2+)</name>
        <dbReference type="ChEBI" id="CHEBI:29105"/>
        <note>catalytic</note>
    </ligand>
</feature>
<keyword evidence="5" id="KW-1185">Reference proteome</keyword>
<comment type="cofactor">
    <cofactor evidence="2">
        <name>Zn(2+)</name>
        <dbReference type="ChEBI" id="CHEBI:29105"/>
    </cofactor>
    <text evidence="2">Binds 1 zinc ion per subunit.</text>
</comment>
<feature type="active site" description="Proton donor" evidence="1">
    <location>
        <position position="492"/>
    </location>
</feature>
<evidence type="ECO:0000256" key="1">
    <source>
        <dbReference type="PIRSR" id="PIRSR634015-1"/>
    </source>
</evidence>
<feature type="domain" description="Peptidase M1 membrane alanine aminopeptidase" evidence="3">
    <location>
        <begin position="388"/>
        <end position="549"/>
    </location>
</feature>
<comment type="caution">
    <text evidence="4">The sequence shown here is derived from an EMBL/GenBank/DDBJ whole genome shotgun (WGS) entry which is preliminary data.</text>
</comment>
<dbReference type="Proteomes" id="UP000293874">
    <property type="component" value="Unassembled WGS sequence"/>
</dbReference>
<dbReference type="PANTHER" id="PTHR45726">
    <property type="entry name" value="LEUKOTRIENE A-4 HYDROLASE"/>
    <property type="match status" value="1"/>
</dbReference>
<dbReference type="GO" id="GO:0008237">
    <property type="term" value="F:metallopeptidase activity"/>
    <property type="evidence" value="ECO:0007669"/>
    <property type="project" value="InterPro"/>
</dbReference>
<dbReference type="GO" id="GO:0008270">
    <property type="term" value="F:zinc ion binding"/>
    <property type="evidence" value="ECO:0007669"/>
    <property type="project" value="InterPro"/>
</dbReference>
<dbReference type="InterPro" id="IPR014782">
    <property type="entry name" value="Peptidase_M1_dom"/>
</dbReference>
<feature type="binding site" evidence="2">
    <location>
        <position position="409"/>
    </location>
    <ligand>
        <name>Zn(2+)</name>
        <dbReference type="ChEBI" id="CHEBI:29105"/>
        <note>catalytic</note>
    </ligand>
</feature>
<accession>A0A4V2F0A9</accession>
<dbReference type="Gene3D" id="1.10.390.10">
    <property type="entry name" value="Neutral Protease Domain 2"/>
    <property type="match status" value="1"/>
</dbReference>
<dbReference type="InterPro" id="IPR027268">
    <property type="entry name" value="Peptidase_M4/M1_CTD_sf"/>
</dbReference>
<organism evidence="4 5">
    <name type="scientific">Pseudobacter ginsenosidimutans</name>
    <dbReference type="NCBI Taxonomy" id="661488"/>
    <lineage>
        <taxon>Bacteria</taxon>
        <taxon>Pseudomonadati</taxon>
        <taxon>Bacteroidota</taxon>
        <taxon>Chitinophagia</taxon>
        <taxon>Chitinophagales</taxon>
        <taxon>Chitinophagaceae</taxon>
        <taxon>Pseudobacter</taxon>
    </lineage>
</organism>
<proteinExistence type="predicted"/>
<dbReference type="SUPFAM" id="SSF55486">
    <property type="entry name" value="Metalloproteases ('zincins'), catalytic domain"/>
    <property type="match status" value="1"/>
</dbReference>